<organism evidence="1 2">
    <name type="scientific">Zarea fungicola</name>
    <dbReference type="NCBI Taxonomy" id="93591"/>
    <lineage>
        <taxon>Eukaryota</taxon>
        <taxon>Fungi</taxon>
        <taxon>Dikarya</taxon>
        <taxon>Ascomycota</taxon>
        <taxon>Pezizomycotina</taxon>
        <taxon>Sordariomycetes</taxon>
        <taxon>Hypocreomycetidae</taxon>
        <taxon>Hypocreales</taxon>
        <taxon>Cordycipitaceae</taxon>
        <taxon>Zarea</taxon>
    </lineage>
</organism>
<dbReference type="EMBL" id="JANJQO010003135">
    <property type="protein sequence ID" value="KAJ2964712.1"/>
    <property type="molecule type" value="Genomic_DNA"/>
</dbReference>
<proteinExistence type="predicted"/>
<name>A0ACC1MDM7_9HYPO</name>
<comment type="caution">
    <text evidence="1">The sequence shown here is derived from an EMBL/GenBank/DDBJ whole genome shotgun (WGS) entry which is preliminary data.</text>
</comment>
<protein>
    <submittedName>
        <fullName evidence="1">Uncharacterized protein</fullName>
    </submittedName>
</protein>
<gene>
    <name evidence="1" type="ORF">NQ176_g10778</name>
</gene>
<accession>A0ACC1MDM7</accession>
<reference evidence="1" key="1">
    <citation type="submission" date="2022-08" db="EMBL/GenBank/DDBJ databases">
        <title>Genome Sequence of Lecanicillium fungicola.</title>
        <authorList>
            <person name="Buettner E."/>
        </authorList>
    </citation>
    <scope>NUCLEOTIDE SEQUENCE</scope>
    <source>
        <strain evidence="1">Babe33</strain>
    </source>
</reference>
<sequence length="181" mass="20528">MVSRCWAGYELHVPSRREKKMVAVGAEDFSSSTSSGSHDDDDDDDDDDELGQRMKQLKPKRKEEGSRIGIKPFPPRVCLHSFSGSASTLEQWMKKNVPSRVYVSFSTAVNMSTEAVRSKIDDVIRAVPDDRILIESDLHKAGDTMEGLLEDMYQHVCQVKGWQLQEGVVRIRKNYQTFIFG</sequence>
<dbReference type="Proteomes" id="UP001143910">
    <property type="component" value="Unassembled WGS sequence"/>
</dbReference>
<evidence type="ECO:0000313" key="1">
    <source>
        <dbReference type="EMBL" id="KAJ2964712.1"/>
    </source>
</evidence>
<evidence type="ECO:0000313" key="2">
    <source>
        <dbReference type="Proteomes" id="UP001143910"/>
    </source>
</evidence>
<keyword evidence="2" id="KW-1185">Reference proteome</keyword>